<proteinExistence type="predicted"/>
<feature type="compositionally biased region" description="Low complexity" evidence="6">
    <location>
        <begin position="44"/>
        <end position="54"/>
    </location>
</feature>
<feature type="compositionally biased region" description="Low complexity" evidence="6">
    <location>
        <begin position="639"/>
        <end position="648"/>
    </location>
</feature>
<accession>A0ABP1FQQ1</accession>
<evidence type="ECO:0000256" key="5">
    <source>
        <dbReference type="ARBA" id="ARBA00023242"/>
    </source>
</evidence>
<dbReference type="InterPro" id="IPR036955">
    <property type="entry name" value="AP2/ERF_dom_sf"/>
</dbReference>
<evidence type="ECO:0000256" key="6">
    <source>
        <dbReference type="SAM" id="MobiDB-lite"/>
    </source>
</evidence>
<dbReference type="Gene3D" id="3.30.730.10">
    <property type="entry name" value="AP2/ERF domain"/>
    <property type="match status" value="1"/>
</dbReference>
<feature type="domain" description="AP2/ERF" evidence="7">
    <location>
        <begin position="191"/>
        <end position="247"/>
    </location>
</feature>
<protein>
    <submittedName>
        <fullName evidence="8">G3991 protein</fullName>
    </submittedName>
</protein>
<organism evidence="8 9">
    <name type="scientific">Coccomyxa viridis</name>
    <dbReference type="NCBI Taxonomy" id="1274662"/>
    <lineage>
        <taxon>Eukaryota</taxon>
        <taxon>Viridiplantae</taxon>
        <taxon>Chlorophyta</taxon>
        <taxon>core chlorophytes</taxon>
        <taxon>Trebouxiophyceae</taxon>
        <taxon>Trebouxiophyceae incertae sedis</taxon>
        <taxon>Coccomyxaceae</taxon>
        <taxon>Coccomyxa</taxon>
    </lineage>
</organism>
<keyword evidence="2" id="KW-0805">Transcription regulation</keyword>
<dbReference type="InterPro" id="IPR016177">
    <property type="entry name" value="DNA-bd_dom_sf"/>
</dbReference>
<feature type="compositionally biased region" description="Acidic residues" evidence="6">
    <location>
        <begin position="134"/>
        <end position="143"/>
    </location>
</feature>
<gene>
    <name evidence="8" type="primary">g3991</name>
    <name evidence="8" type="ORF">VP750_LOCUS3400</name>
</gene>
<feature type="region of interest" description="Disordered" evidence="6">
    <location>
        <begin position="1"/>
        <end position="90"/>
    </location>
</feature>
<keyword evidence="9" id="KW-1185">Reference proteome</keyword>
<keyword evidence="3" id="KW-0238">DNA-binding</keyword>
<evidence type="ECO:0000256" key="1">
    <source>
        <dbReference type="ARBA" id="ARBA00004123"/>
    </source>
</evidence>
<reference evidence="8 9" key="1">
    <citation type="submission" date="2024-06" db="EMBL/GenBank/DDBJ databases">
        <authorList>
            <person name="Kraege A."/>
            <person name="Thomma B."/>
        </authorList>
    </citation>
    <scope>NUCLEOTIDE SEQUENCE [LARGE SCALE GENOMIC DNA]</scope>
</reference>
<sequence length="648" mass="70238">MDIPQSSHSKRHTAPAAARPHLEGLNSASAFTHRASSDAFTPDSSLSSTASRLSPEAMFTLQHAHREQQGSSLGRSWPKPRPSYEKAGSGVKVRAAESGLLLPTGISVPNFGSGLAKIDEDSLQPCHKSPGDAEAAEEEEPERLDEFSRALGENLNRDGEDGPEPDEEYIPARQGSPKAPSRRGPRGTSSRYRGVTRHRRTKRWEAHIWDDKKQVYLGGFDIEEHAGKAHDVMALKCRGPGSPLNFGLEEYEELLPMLPNLSKEEVVLLLRRQSKGFVRTATKFRGVTKDRYMGHRLEPRNEPMRRSKVLYNGSTGSLMYGSHHEGPHEYTAEVQHAAHSLSGLGQFGHVGKQEYDDKMDESLGNGAMDPWASLNLRSNISSTHRTYMPAHTTMSPGQLLTPNTIGMSPHAHLLRYAAGRDAPSTPLPHNGVQSDDGFGSPTYPSSQPGYLRHRPSPFRKAHYTSPAEALFSKEVLDPPSKTDATGMEWNQSPQNQDGMHLGGMAGETTLPLTAAFPSPADYAALLHHDPAHTSQQRVAEGGLLWHPSLVSPSLLRTVEAWSGSELQQQVGSPHKTVNLITTPHINTPSPGHFQASLGDADNDSPELGALSSLADAAAIITETGSAGDNDGFGEHDRSSSGLSHGRGL</sequence>
<dbReference type="PROSITE" id="PS51032">
    <property type="entry name" value="AP2_ERF"/>
    <property type="match status" value="1"/>
</dbReference>
<dbReference type="EMBL" id="CAXHTA020000005">
    <property type="protein sequence ID" value="CAL5221741.1"/>
    <property type="molecule type" value="Genomic_DNA"/>
</dbReference>
<evidence type="ECO:0000313" key="8">
    <source>
        <dbReference type="EMBL" id="CAL5221741.1"/>
    </source>
</evidence>
<feature type="region of interest" description="Disordered" evidence="6">
    <location>
        <begin position="582"/>
        <end position="604"/>
    </location>
</feature>
<feature type="region of interest" description="Disordered" evidence="6">
    <location>
        <begin position="624"/>
        <end position="648"/>
    </location>
</feature>
<evidence type="ECO:0000313" key="9">
    <source>
        <dbReference type="Proteomes" id="UP001497392"/>
    </source>
</evidence>
<name>A0ABP1FQQ1_9CHLO</name>
<feature type="region of interest" description="Disordered" evidence="6">
    <location>
        <begin position="421"/>
        <end position="447"/>
    </location>
</feature>
<dbReference type="PANTHER" id="PTHR32467:SF90">
    <property type="entry name" value="AP2-LIKE ETHYLENE-RESPONSIVE TRANSCRIPTION FACTOR AIL1"/>
    <property type="match status" value="1"/>
</dbReference>
<dbReference type="PANTHER" id="PTHR32467">
    <property type="entry name" value="AP2-LIKE ETHYLENE-RESPONSIVE TRANSCRIPTION FACTOR"/>
    <property type="match status" value="1"/>
</dbReference>
<keyword evidence="5" id="KW-0539">Nucleus</keyword>
<dbReference type="SUPFAM" id="SSF54171">
    <property type="entry name" value="DNA-binding domain"/>
    <property type="match status" value="1"/>
</dbReference>
<dbReference type="InterPro" id="IPR001471">
    <property type="entry name" value="AP2/ERF_dom"/>
</dbReference>
<dbReference type="Pfam" id="PF00847">
    <property type="entry name" value="AP2"/>
    <property type="match status" value="1"/>
</dbReference>
<dbReference type="SMART" id="SM00380">
    <property type="entry name" value="AP2"/>
    <property type="match status" value="1"/>
</dbReference>
<keyword evidence="4" id="KW-0804">Transcription</keyword>
<evidence type="ECO:0000256" key="2">
    <source>
        <dbReference type="ARBA" id="ARBA00023015"/>
    </source>
</evidence>
<evidence type="ECO:0000256" key="3">
    <source>
        <dbReference type="ARBA" id="ARBA00023125"/>
    </source>
</evidence>
<dbReference type="CDD" id="cd00018">
    <property type="entry name" value="AP2"/>
    <property type="match status" value="1"/>
</dbReference>
<comment type="subcellular location">
    <subcellularLocation>
        <location evidence="1">Nucleus</location>
    </subcellularLocation>
</comment>
<dbReference type="Proteomes" id="UP001497392">
    <property type="component" value="Unassembled WGS sequence"/>
</dbReference>
<feature type="region of interest" description="Disordered" evidence="6">
    <location>
        <begin position="119"/>
        <end position="197"/>
    </location>
</feature>
<comment type="caution">
    <text evidence="8">The sequence shown here is derived from an EMBL/GenBank/DDBJ whole genome shotgun (WGS) entry which is preliminary data.</text>
</comment>
<evidence type="ECO:0000256" key="4">
    <source>
        <dbReference type="ARBA" id="ARBA00023163"/>
    </source>
</evidence>
<evidence type="ECO:0000259" key="7">
    <source>
        <dbReference type="PROSITE" id="PS51032"/>
    </source>
</evidence>